<evidence type="ECO:0000313" key="11">
    <source>
        <dbReference type="EMBL" id="OGH60098.1"/>
    </source>
</evidence>
<dbReference type="FunFam" id="3.10.290.10:FF:000001">
    <property type="entry name" value="30S ribosomal protein S4"/>
    <property type="match status" value="1"/>
</dbReference>
<comment type="similarity">
    <text evidence="1 7 8">Belongs to the universal ribosomal protein uS4 family.</text>
</comment>
<dbReference type="GO" id="GO:0042274">
    <property type="term" value="P:ribosomal small subunit biogenesis"/>
    <property type="evidence" value="ECO:0007669"/>
    <property type="project" value="TreeGrafter"/>
</dbReference>
<keyword evidence="3 7" id="KW-0694">RNA-binding</keyword>
<name>A0A1F6LL34_9BACT</name>
<dbReference type="Gene3D" id="3.10.290.10">
    <property type="entry name" value="RNA-binding S4 domain"/>
    <property type="match status" value="1"/>
</dbReference>
<evidence type="ECO:0000256" key="5">
    <source>
        <dbReference type="ARBA" id="ARBA00023274"/>
    </source>
</evidence>
<evidence type="ECO:0000256" key="2">
    <source>
        <dbReference type="ARBA" id="ARBA00022730"/>
    </source>
</evidence>
<proteinExistence type="inferred from homology"/>
<dbReference type="Gene3D" id="1.10.1050.10">
    <property type="entry name" value="Ribosomal Protein S4 Delta 41, Chain A, domain 1"/>
    <property type="match status" value="1"/>
</dbReference>
<dbReference type="NCBIfam" id="TIGR01017">
    <property type="entry name" value="rpsD_bact"/>
    <property type="match status" value="1"/>
</dbReference>
<dbReference type="GO" id="GO:0015935">
    <property type="term" value="C:small ribosomal subunit"/>
    <property type="evidence" value="ECO:0007669"/>
    <property type="project" value="InterPro"/>
</dbReference>
<organism evidence="11 12">
    <name type="scientific">Candidatus Magasanikbacteria bacterium RIFCSPHIGHO2_01_FULL_33_34</name>
    <dbReference type="NCBI Taxonomy" id="1798671"/>
    <lineage>
        <taxon>Bacteria</taxon>
        <taxon>Candidatus Magasanikiibacteriota</taxon>
    </lineage>
</organism>
<evidence type="ECO:0000256" key="8">
    <source>
        <dbReference type="RuleBase" id="RU003699"/>
    </source>
</evidence>
<evidence type="ECO:0000259" key="9">
    <source>
        <dbReference type="SMART" id="SM00363"/>
    </source>
</evidence>
<evidence type="ECO:0000313" key="12">
    <source>
        <dbReference type="Proteomes" id="UP000177067"/>
    </source>
</evidence>
<dbReference type="PANTHER" id="PTHR11831">
    <property type="entry name" value="30S 40S RIBOSOMAL PROTEIN"/>
    <property type="match status" value="1"/>
</dbReference>
<dbReference type="PROSITE" id="PS50889">
    <property type="entry name" value="S4"/>
    <property type="match status" value="1"/>
</dbReference>
<protein>
    <recommendedName>
        <fullName evidence="6 7">Small ribosomal subunit protein uS4</fullName>
    </recommendedName>
</protein>
<dbReference type="GO" id="GO:0003735">
    <property type="term" value="F:structural constituent of ribosome"/>
    <property type="evidence" value="ECO:0007669"/>
    <property type="project" value="InterPro"/>
</dbReference>
<comment type="caution">
    <text evidence="11">The sequence shown here is derived from an EMBL/GenBank/DDBJ whole genome shotgun (WGS) entry which is preliminary data.</text>
</comment>
<evidence type="ECO:0000256" key="3">
    <source>
        <dbReference type="ARBA" id="ARBA00022884"/>
    </source>
</evidence>
<evidence type="ECO:0000256" key="4">
    <source>
        <dbReference type="ARBA" id="ARBA00022980"/>
    </source>
</evidence>
<dbReference type="Pfam" id="PF01479">
    <property type="entry name" value="S4"/>
    <property type="match status" value="1"/>
</dbReference>
<dbReference type="Proteomes" id="UP000177067">
    <property type="component" value="Unassembled WGS sequence"/>
</dbReference>
<dbReference type="PANTHER" id="PTHR11831:SF4">
    <property type="entry name" value="SMALL RIBOSOMAL SUBUNIT PROTEIN US4M"/>
    <property type="match status" value="1"/>
</dbReference>
<sequence>MGRYIGPKNKIARRFGVNLGLKTNPSKVAKRLAQMPGVHGPSKKKGATSSYGKQLNEKQKAKYVYGLRERQFRSYVEEAIRQEGDSGLNLQRLLEKRLDNVVYRAGFAVTRAQARQMVGHNMFTLNGKKMNIPSHLVKVGDVIAIKETKIAKKIFEKITETLEKANLPSWISVDSKGKSAKVTNQPAEADFDKVFDVTLIIEYYSQR</sequence>
<dbReference type="InterPro" id="IPR002942">
    <property type="entry name" value="S4_RNA-bd"/>
</dbReference>
<feature type="domain" description="Small ribosomal subunit protein uS4 N-terminal" evidence="10">
    <location>
        <begin position="3"/>
        <end position="95"/>
    </location>
</feature>
<dbReference type="SMART" id="SM01390">
    <property type="entry name" value="Ribosomal_S4"/>
    <property type="match status" value="1"/>
</dbReference>
<evidence type="ECO:0000256" key="6">
    <source>
        <dbReference type="ARBA" id="ARBA00035254"/>
    </source>
</evidence>
<dbReference type="NCBIfam" id="NF003717">
    <property type="entry name" value="PRK05327.1"/>
    <property type="match status" value="1"/>
</dbReference>
<dbReference type="HAMAP" id="MF_01306_B">
    <property type="entry name" value="Ribosomal_uS4_B"/>
    <property type="match status" value="1"/>
</dbReference>
<reference evidence="11 12" key="1">
    <citation type="journal article" date="2016" name="Nat. Commun.">
        <title>Thousands of microbial genomes shed light on interconnected biogeochemical processes in an aquifer system.</title>
        <authorList>
            <person name="Anantharaman K."/>
            <person name="Brown C.T."/>
            <person name="Hug L.A."/>
            <person name="Sharon I."/>
            <person name="Castelle C.J."/>
            <person name="Probst A.J."/>
            <person name="Thomas B.C."/>
            <person name="Singh A."/>
            <person name="Wilkins M.J."/>
            <person name="Karaoz U."/>
            <person name="Brodie E.L."/>
            <person name="Williams K.H."/>
            <person name="Hubbard S.S."/>
            <person name="Banfield J.F."/>
        </authorList>
    </citation>
    <scope>NUCLEOTIDE SEQUENCE [LARGE SCALE GENOMIC DNA]</scope>
</reference>
<dbReference type="InterPro" id="IPR001912">
    <property type="entry name" value="Ribosomal_uS4_N"/>
</dbReference>
<evidence type="ECO:0000256" key="1">
    <source>
        <dbReference type="ARBA" id="ARBA00007465"/>
    </source>
</evidence>
<keyword evidence="4 7" id="KW-0689">Ribosomal protein</keyword>
<dbReference type="InterPro" id="IPR018079">
    <property type="entry name" value="Ribosomal_uS4_CS"/>
</dbReference>
<evidence type="ECO:0000259" key="10">
    <source>
        <dbReference type="SMART" id="SM01390"/>
    </source>
</evidence>
<dbReference type="EMBL" id="MFPS01000003">
    <property type="protein sequence ID" value="OGH60098.1"/>
    <property type="molecule type" value="Genomic_DNA"/>
</dbReference>
<dbReference type="AlphaFoldDB" id="A0A1F6LL34"/>
<dbReference type="SUPFAM" id="SSF55174">
    <property type="entry name" value="Alpha-L RNA-binding motif"/>
    <property type="match status" value="1"/>
</dbReference>
<keyword evidence="5 7" id="KW-0687">Ribonucleoprotein</keyword>
<keyword evidence="2 7" id="KW-0699">rRNA-binding</keyword>
<dbReference type="InterPro" id="IPR005709">
    <property type="entry name" value="Ribosomal_uS4_bac-type"/>
</dbReference>
<dbReference type="CDD" id="cd00165">
    <property type="entry name" value="S4"/>
    <property type="match status" value="1"/>
</dbReference>
<dbReference type="Pfam" id="PF00163">
    <property type="entry name" value="Ribosomal_S4"/>
    <property type="match status" value="1"/>
</dbReference>
<dbReference type="GO" id="GO:0019843">
    <property type="term" value="F:rRNA binding"/>
    <property type="evidence" value="ECO:0007669"/>
    <property type="project" value="UniProtKB-UniRule"/>
</dbReference>
<dbReference type="InterPro" id="IPR022801">
    <property type="entry name" value="Ribosomal_uS4"/>
</dbReference>
<dbReference type="SMART" id="SM00363">
    <property type="entry name" value="S4"/>
    <property type="match status" value="1"/>
</dbReference>
<evidence type="ECO:0000256" key="7">
    <source>
        <dbReference type="HAMAP-Rule" id="MF_01306"/>
    </source>
</evidence>
<comment type="function">
    <text evidence="7">With S5 and S12 plays an important role in translational accuracy.</text>
</comment>
<comment type="function">
    <text evidence="7">One of the primary rRNA binding proteins, it binds directly to 16S rRNA where it nucleates assembly of the body of the 30S subunit.</text>
</comment>
<gene>
    <name evidence="7" type="primary">rpsD</name>
    <name evidence="11" type="ORF">A2725_00410</name>
</gene>
<accession>A0A1F6LL34</accession>
<comment type="subunit">
    <text evidence="7">Part of the 30S ribosomal subunit. Contacts protein S5. The interaction surface between S4 and S5 is involved in control of translational fidelity.</text>
</comment>
<dbReference type="PROSITE" id="PS00632">
    <property type="entry name" value="RIBOSOMAL_S4"/>
    <property type="match status" value="1"/>
</dbReference>
<dbReference type="InterPro" id="IPR036986">
    <property type="entry name" value="S4_RNA-bd_sf"/>
</dbReference>
<dbReference type="GO" id="GO:0006412">
    <property type="term" value="P:translation"/>
    <property type="evidence" value="ECO:0007669"/>
    <property type="project" value="UniProtKB-UniRule"/>
</dbReference>
<feature type="domain" description="RNA-binding S4" evidence="9">
    <location>
        <begin position="96"/>
        <end position="159"/>
    </location>
</feature>